<evidence type="ECO:0000256" key="1">
    <source>
        <dbReference type="SAM" id="MobiDB-lite"/>
    </source>
</evidence>
<gene>
    <name evidence="2" type="ORF">RAG0_04827</name>
</gene>
<accession>A0A1E1KAJ7</accession>
<proteinExistence type="predicted"/>
<dbReference type="EMBL" id="FJUX01000020">
    <property type="protein sequence ID" value="CZS95022.1"/>
    <property type="molecule type" value="Genomic_DNA"/>
</dbReference>
<keyword evidence="3" id="KW-1185">Reference proteome</keyword>
<feature type="region of interest" description="Disordered" evidence="1">
    <location>
        <begin position="83"/>
        <end position="102"/>
    </location>
</feature>
<dbReference type="AlphaFoldDB" id="A0A1E1KAJ7"/>
<name>A0A1E1KAJ7_9HELO</name>
<dbReference type="Proteomes" id="UP000178912">
    <property type="component" value="Unassembled WGS sequence"/>
</dbReference>
<evidence type="ECO:0000313" key="3">
    <source>
        <dbReference type="Proteomes" id="UP000178912"/>
    </source>
</evidence>
<protein>
    <submittedName>
        <fullName evidence="2">Uncharacterized protein</fullName>
    </submittedName>
</protein>
<organism evidence="2 3">
    <name type="scientific">Rhynchosporium agropyri</name>
    <dbReference type="NCBI Taxonomy" id="914238"/>
    <lineage>
        <taxon>Eukaryota</taxon>
        <taxon>Fungi</taxon>
        <taxon>Dikarya</taxon>
        <taxon>Ascomycota</taxon>
        <taxon>Pezizomycotina</taxon>
        <taxon>Leotiomycetes</taxon>
        <taxon>Helotiales</taxon>
        <taxon>Ploettnerulaceae</taxon>
        <taxon>Rhynchosporium</taxon>
    </lineage>
</organism>
<reference evidence="3" key="1">
    <citation type="submission" date="2016-03" db="EMBL/GenBank/DDBJ databases">
        <authorList>
            <person name="Guldener U."/>
        </authorList>
    </citation>
    <scope>NUCLEOTIDE SEQUENCE [LARGE SCALE GENOMIC DNA]</scope>
    <source>
        <strain evidence="3">04CH-RAC-A.6.1</strain>
    </source>
</reference>
<evidence type="ECO:0000313" key="2">
    <source>
        <dbReference type="EMBL" id="CZS95022.1"/>
    </source>
</evidence>
<sequence length="102" mass="11522">MSNESRYDRSHRGFYEDIDRSIGIIPGLLRSAYRYGLKALKVIGRSIAQEEGEQEHRYAALEKGERKNRKLKMAKMSVYQLGKSSGVPGAWKESVESLTVGT</sequence>